<accession>A0A9E7FQD2</accession>
<evidence type="ECO:0000313" key="2">
    <source>
        <dbReference type="EMBL" id="URD98421.1"/>
    </source>
</evidence>
<feature type="region of interest" description="Disordered" evidence="1">
    <location>
        <begin position="75"/>
        <end position="113"/>
    </location>
</feature>
<protein>
    <submittedName>
        <fullName evidence="2">Uncharacterized protein</fullName>
    </submittedName>
</protein>
<feature type="compositionally biased region" description="Basic and acidic residues" evidence="1">
    <location>
        <begin position="38"/>
        <end position="51"/>
    </location>
</feature>
<dbReference type="Proteomes" id="UP001055439">
    <property type="component" value="Chromosome 4"/>
</dbReference>
<organism evidence="2 3">
    <name type="scientific">Musa troglodytarum</name>
    <name type="common">fe'i banana</name>
    <dbReference type="NCBI Taxonomy" id="320322"/>
    <lineage>
        <taxon>Eukaryota</taxon>
        <taxon>Viridiplantae</taxon>
        <taxon>Streptophyta</taxon>
        <taxon>Embryophyta</taxon>
        <taxon>Tracheophyta</taxon>
        <taxon>Spermatophyta</taxon>
        <taxon>Magnoliopsida</taxon>
        <taxon>Liliopsida</taxon>
        <taxon>Zingiberales</taxon>
        <taxon>Musaceae</taxon>
        <taxon>Musa</taxon>
    </lineage>
</organism>
<feature type="compositionally biased region" description="Basic and acidic residues" evidence="1">
    <location>
        <begin position="91"/>
        <end position="113"/>
    </location>
</feature>
<feature type="region of interest" description="Disordered" evidence="1">
    <location>
        <begin position="31"/>
        <end position="57"/>
    </location>
</feature>
<evidence type="ECO:0000313" key="3">
    <source>
        <dbReference type="Proteomes" id="UP001055439"/>
    </source>
</evidence>
<name>A0A9E7FQD2_9LILI</name>
<dbReference type="AlphaFoldDB" id="A0A9E7FQD2"/>
<reference evidence="2" key="1">
    <citation type="submission" date="2022-05" db="EMBL/GenBank/DDBJ databases">
        <title>The Musa troglodytarum L. genome provides insights into the mechanism of non-climacteric behaviour and enrichment of carotenoids.</title>
        <authorList>
            <person name="Wang J."/>
        </authorList>
    </citation>
    <scope>NUCLEOTIDE SEQUENCE</scope>
    <source>
        <tissue evidence="2">Leaf</tissue>
    </source>
</reference>
<evidence type="ECO:0000256" key="1">
    <source>
        <dbReference type="SAM" id="MobiDB-lite"/>
    </source>
</evidence>
<dbReference type="EMBL" id="CP097506">
    <property type="protein sequence ID" value="URD98421.1"/>
    <property type="molecule type" value="Genomic_DNA"/>
</dbReference>
<keyword evidence="3" id="KW-1185">Reference proteome</keyword>
<proteinExistence type="predicted"/>
<gene>
    <name evidence="2" type="ORF">MUK42_36639</name>
</gene>
<sequence length="113" mass="12449">MRPIRFMATGWDTRQSKDCDNTHPINRVLIPSSGGAEWSHRRADRAVPSDSHRHRGAHRASVTLAVFPCPYPASRAVHLSAPSPSDGSDDGTYRDRGPHGRNGLDWRARGPDA</sequence>